<evidence type="ECO:0000313" key="2">
    <source>
        <dbReference type="Proteomes" id="UP000277204"/>
    </source>
</evidence>
<sequence length="45" mass="5060">MSTECTCIPELIFTLGLEPSTVLFKRHRVIYSTTESWQPLACSIG</sequence>
<accession>A0A3P7WYF2</accession>
<dbReference type="AlphaFoldDB" id="A0A3P7WYF2"/>
<protein>
    <submittedName>
        <fullName evidence="1">Uncharacterized protein</fullName>
    </submittedName>
</protein>
<reference evidence="1 2" key="1">
    <citation type="submission" date="2018-11" db="EMBL/GenBank/DDBJ databases">
        <authorList>
            <consortium name="Pathogen Informatics"/>
        </authorList>
    </citation>
    <scope>NUCLEOTIDE SEQUENCE [LARGE SCALE GENOMIC DNA]</scope>
    <source>
        <strain evidence="1 2">Zambia</strain>
    </source>
</reference>
<dbReference type="Proteomes" id="UP000277204">
    <property type="component" value="Unassembled WGS sequence"/>
</dbReference>
<gene>
    <name evidence="1" type="ORF">SMRZ_LOCUS1671</name>
</gene>
<keyword evidence="2" id="KW-1185">Reference proteome</keyword>
<organism evidence="1 2">
    <name type="scientific">Schistosoma margrebowiei</name>
    <dbReference type="NCBI Taxonomy" id="48269"/>
    <lineage>
        <taxon>Eukaryota</taxon>
        <taxon>Metazoa</taxon>
        <taxon>Spiralia</taxon>
        <taxon>Lophotrochozoa</taxon>
        <taxon>Platyhelminthes</taxon>
        <taxon>Trematoda</taxon>
        <taxon>Digenea</taxon>
        <taxon>Strigeidida</taxon>
        <taxon>Schistosomatoidea</taxon>
        <taxon>Schistosomatidae</taxon>
        <taxon>Schistosoma</taxon>
    </lineage>
</organism>
<name>A0A3P7WYF2_9TREM</name>
<proteinExistence type="predicted"/>
<dbReference type="EMBL" id="UZAI01000381">
    <property type="protein sequence ID" value="VDO52027.1"/>
    <property type="molecule type" value="Genomic_DNA"/>
</dbReference>
<evidence type="ECO:0000313" key="1">
    <source>
        <dbReference type="EMBL" id="VDO52027.1"/>
    </source>
</evidence>